<dbReference type="Proteomes" id="UP001058381">
    <property type="component" value="Chromosome"/>
</dbReference>
<dbReference type="SUPFAM" id="SSF47413">
    <property type="entry name" value="lambda repressor-like DNA-binding domains"/>
    <property type="match status" value="1"/>
</dbReference>
<feature type="region of interest" description="Disordered" evidence="1">
    <location>
        <begin position="228"/>
        <end position="247"/>
    </location>
</feature>
<feature type="domain" description="HTH cro/C1-type" evidence="2">
    <location>
        <begin position="138"/>
        <end position="193"/>
    </location>
</feature>
<dbReference type="EMBL" id="CP096142">
    <property type="protein sequence ID" value="UXA64348.1"/>
    <property type="molecule type" value="Genomic_DNA"/>
</dbReference>
<dbReference type="InterPro" id="IPR010982">
    <property type="entry name" value="Lambda_DNA-bd_dom_sf"/>
</dbReference>
<dbReference type="Pfam" id="PF01381">
    <property type="entry name" value="HTH_3"/>
    <property type="match status" value="1"/>
</dbReference>
<reference evidence="3" key="1">
    <citation type="submission" date="2022-04" db="EMBL/GenBank/DDBJ databases">
        <title>Xanthomonas prunicola pv. tritici, a pathogen causing a previously unreported foliar disease of wheat.</title>
        <authorList>
            <person name="Clavijo F."/>
            <person name="Curland R.D."/>
            <person name="Dill-Macky R."/>
            <person name="Pereyra S."/>
            <person name="Roman-Reyna V."/>
            <person name="Siri M.I."/>
        </authorList>
    </citation>
    <scope>NUCLEOTIDE SEQUENCE</scope>
    <source>
        <strain evidence="3">CIX249</strain>
    </source>
</reference>
<dbReference type="GeneID" id="75152784"/>
<dbReference type="SMART" id="SM00530">
    <property type="entry name" value="HTH_XRE"/>
    <property type="match status" value="1"/>
</dbReference>
<dbReference type="RefSeq" id="WP_260807348.1">
    <property type="nucleotide sequence ID" value="NZ_CP096141.1"/>
</dbReference>
<protein>
    <submittedName>
        <fullName evidence="3">Helix-turn-helix domain-containing protein</fullName>
    </submittedName>
</protein>
<evidence type="ECO:0000259" key="2">
    <source>
        <dbReference type="PROSITE" id="PS50943"/>
    </source>
</evidence>
<evidence type="ECO:0000256" key="1">
    <source>
        <dbReference type="SAM" id="MobiDB-lite"/>
    </source>
</evidence>
<dbReference type="InterPro" id="IPR001387">
    <property type="entry name" value="Cro/C1-type_HTH"/>
</dbReference>
<evidence type="ECO:0000313" key="3">
    <source>
        <dbReference type="EMBL" id="UXA64348.1"/>
    </source>
</evidence>
<name>A0A9Q9MQJ0_9XANT</name>
<dbReference type="PROSITE" id="PS50943">
    <property type="entry name" value="HTH_CROC1"/>
    <property type="match status" value="1"/>
</dbReference>
<dbReference type="GO" id="GO:0003677">
    <property type="term" value="F:DNA binding"/>
    <property type="evidence" value="ECO:0007669"/>
    <property type="project" value="InterPro"/>
</dbReference>
<evidence type="ECO:0000313" key="4">
    <source>
        <dbReference type="Proteomes" id="UP001058381"/>
    </source>
</evidence>
<organism evidence="3 4">
    <name type="scientific">Xanthomonas prunicola</name>
    <dbReference type="NCBI Taxonomy" id="2053930"/>
    <lineage>
        <taxon>Bacteria</taxon>
        <taxon>Pseudomonadati</taxon>
        <taxon>Pseudomonadota</taxon>
        <taxon>Gammaproteobacteria</taxon>
        <taxon>Lysobacterales</taxon>
        <taxon>Lysobacteraceae</taxon>
        <taxon>Xanthomonas</taxon>
    </lineage>
</organism>
<dbReference type="AlphaFoldDB" id="A0A9Q9MQJ0"/>
<accession>A0A9Q9MQJ0</accession>
<gene>
    <name evidence="3" type="ORF">M0D43_15485</name>
</gene>
<dbReference type="Gene3D" id="1.10.260.40">
    <property type="entry name" value="lambda repressor-like DNA-binding domains"/>
    <property type="match status" value="1"/>
</dbReference>
<sequence length="247" mass="26137">MARAGRASIRLEARLAIRQLGGGLPCQHCRANPSQTAQQRCRTGSEAYLRYALVVENISSIFDLVNQSNVGLRGAVARKTTVQAGDDPSPRSSAIAATIDRVRSLRRIQLGAWVEADAYGSSQPEGRQVDHAVIAGRIKSARRALGISQGALANKLGVHRATIAHWEREGGFVPSVDNLRALSQELQVGFEWLAVGEVSPRLAVHSGARFAAPPGVAHAATFPARSGVVPGDGDRATGKRVGLPGMT</sequence>
<proteinExistence type="predicted"/>
<dbReference type="CDD" id="cd00093">
    <property type="entry name" value="HTH_XRE"/>
    <property type="match status" value="1"/>
</dbReference>